<reference evidence="1 2" key="1">
    <citation type="submission" date="2015-07" db="EMBL/GenBank/DDBJ databases">
        <title>The genome of Melipona quadrifasciata.</title>
        <authorList>
            <person name="Pan H."/>
            <person name="Kapheim K."/>
        </authorList>
    </citation>
    <scope>NUCLEOTIDE SEQUENCE [LARGE SCALE GENOMIC DNA]</scope>
    <source>
        <strain evidence="1">0111107301</strain>
        <tissue evidence="1">Whole body</tissue>
    </source>
</reference>
<evidence type="ECO:0000313" key="2">
    <source>
        <dbReference type="Proteomes" id="UP000053105"/>
    </source>
</evidence>
<gene>
    <name evidence="1" type="ORF">WN51_00878</name>
</gene>
<dbReference type="EMBL" id="KQ435694">
    <property type="protein sequence ID" value="KOX80960.1"/>
    <property type="molecule type" value="Genomic_DNA"/>
</dbReference>
<dbReference type="Proteomes" id="UP000053105">
    <property type="component" value="Unassembled WGS sequence"/>
</dbReference>
<protein>
    <submittedName>
        <fullName evidence="1">Uncharacterized protein</fullName>
    </submittedName>
</protein>
<sequence>MVFLCREGKWNRSLSTCGAGSVSVSPDKGAKVSPLFDDLNRCRFQVWDQVSPQPRPVLFGTGICHLLRFAQPLFFSSVGKPVRRLARESHRDRETVSTEPCEVPASLTQREIGPFGARFGDNQSEL</sequence>
<keyword evidence="2" id="KW-1185">Reference proteome</keyword>
<evidence type="ECO:0000313" key="1">
    <source>
        <dbReference type="EMBL" id="KOX80960.1"/>
    </source>
</evidence>
<proteinExistence type="predicted"/>
<accession>A0A0M9AB99</accession>
<dbReference type="AlphaFoldDB" id="A0A0M9AB99"/>
<organism evidence="1 2">
    <name type="scientific">Melipona quadrifasciata</name>
    <dbReference type="NCBI Taxonomy" id="166423"/>
    <lineage>
        <taxon>Eukaryota</taxon>
        <taxon>Metazoa</taxon>
        <taxon>Ecdysozoa</taxon>
        <taxon>Arthropoda</taxon>
        <taxon>Hexapoda</taxon>
        <taxon>Insecta</taxon>
        <taxon>Pterygota</taxon>
        <taxon>Neoptera</taxon>
        <taxon>Endopterygota</taxon>
        <taxon>Hymenoptera</taxon>
        <taxon>Apocrita</taxon>
        <taxon>Aculeata</taxon>
        <taxon>Apoidea</taxon>
        <taxon>Anthophila</taxon>
        <taxon>Apidae</taxon>
        <taxon>Melipona</taxon>
    </lineage>
</organism>
<name>A0A0M9AB99_9HYME</name>